<reference evidence="2 3" key="1">
    <citation type="submission" date="2019-02" db="EMBL/GenBank/DDBJ databases">
        <title>Kribbella capetownensis sp. nov. and Kribbella speibonae sp. nov., isolated from soil.</title>
        <authorList>
            <person name="Curtis S.M."/>
            <person name="Norton I."/>
            <person name="Everest G.J."/>
            <person name="Meyers P.R."/>
        </authorList>
    </citation>
    <scope>NUCLEOTIDE SEQUENCE [LARGE SCALE GENOMIC DNA]</scope>
    <source>
        <strain evidence="2 3">KCTC 29219</strain>
    </source>
</reference>
<feature type="region of interest" description="Disordered" evidence="1">
    <location>
        <begin position="66"/>
        <end position="100"/>
    </location>
</feature>
<evidence type="ECO:0000313" key="3">
    <source>
        <dbReference type="Proteomes" id="UP000292346"/>
    </source>
</evidence>
<evidence type="ECO:0000313" key="2">
    <source>
        <dbReference type="EMBL" id="TCC10280.1"/>
    </source>
</evidence>
<name>A0A4R0HKD3_9ACTN</name>
<dbReference type="AlphaFoldDB" id="A0A4R0HKD3"/>
<comment type="caution">
    <text evidence="2">The sequence shown here is derived from an EMBL/GenBank/DDBJ whole genome shotgun (WGS) entry which is preliminary data.</text>
</comment>
<dbReference type="OrthoDB" id="3829414at2"/>
<dbReference type="Proteomes" id="UP000292346">
    <property type="component" value="Unassembled WGS sequence"/>
</dbReference>
<evidence type="ECO:0000256" key="1">
    <source>
        <dbReference type="SAM" id="MobiDB-lite"/>
    </source>
</evidence>
<dbReference type="RefSeq" id="WP_131334697.1">
    <property type="nucleotide sequence ID" value="NZ_SJJZ01000001.1"/>
</dbReference>
<proteinExistence type="predicted"/>
<protein>
    <submittedName>
        <fullName evidence="2">Uncharacterized protein</fullName>
    </submittedName>
</protein>
<feature type="compositionally biased region" description="Basic and acidic residues" evidence="1">
    <location>
        <begin position="79"/>
        <end position="100"/>
    </location>
</feature>
<feature type="region of interest" description="Disordered" evidence="1">
    <location>
        <begin position="1"/>
        <end position="29"/>
    </location>
</feature>
<gene>
    <name evidence="2" type="ORF">E0H45_02840</name>
</gene>
<accession>A0A4R0HKD3</accession>
<organism evidence="2 3">
    <name type="scientific">Kribbella soli</name>
    <dbReference type="NCBI Taxonomy" id="1124743"/>
    <lineage>
        <taxon>Bacteria</taxon>
        <taxon>Bacillati</taxon>
        <taxon>Actinomycetota</taxon>
        <taxon>Actinomycetes</taxon>
        <taxon>Propionibacteriales</taxon>
        <taxon>Kribbellaceae</taxon>
        <taxon>Kribbella</taxon>
    </lineage>
</organism>
<keyword evidence="3" id="KW-1185">Reference proteome</keyword>
<feature type="compositionally biased region" description="Basic and acidic residues" evidence="1">
    <location>
        <begin position="1"/>
        <end position="16"/>
    </location>
</feature>
<dbReference type="EMBL" id="SJJZ01000001">
    <property type="protein sequence ID" value="TCC10280.1"/>
    <property type="molecule type" value="Genomic_DNA"/>
</dbReference>
<sequence>MRTADHRLREGQRDLKFTNGSEPAPTGSVSEATLTGLRHERLAAAGGPAGLSPDQAKTMQAAALPPIAPGQARTVDTSGVRHESSRFEHGKGTGNKSPER</sequence>